<dbReference type="Pfam" id="PF00512">
    <property type="entry name" value="HisKA"/>
    <property type="match status" value="1"/>
</dbReference>
<comment type="catalytic activity">
    <reaction evidence="1">
        <text>ATP + protein L-histidine = ADP + protein N-phospho-L-histidine.</text>
        <dbReference type="EC" id="2.7.13.3"/>
    </reaction>
</comment>
<evidence type="ECO:0000256" key="7">
    <source>
        <dbReference type="SAM" id="Coils"/>
    </source>
</evidence>
<dbReference type="RefSeq" id="WP_150310606.1">
    <property type="nucleotide sequence ID" value="NZ_VMSO01000006.1"/>
</dbReference>
<keyword evidence="8" id="KW-0812">Transmembrane</keyword>
<evidence type="ECO:0000256" key="2">
    <source>
        <dbReference type="ARBA" id="ARBA00012438"/>
    </source>
</evidence>
<dbReference type="AlphaFoldDB" id="A0A5M9HYA9"/>
<evidence type="ECO:0000259" key="9">
    <source>
        <dbReference type="PROSITE" id="PS50109"/>
    </source>
</evidence>
<dbReference type="PANTHER" id="PTHR43711">
    <property type="entry name" value="TWO-COMPONENT HISTIDINE KINASE"/>
    <property type="match status" value="1"/>
</dbReference>
<organism evidence="10 11">
    <name type="scientific">Mediterraneibacter catenae</name>
    <dbReference type="NCBI Taxonomy" id="2594882"/>
    <lineage>
        <taxon>Bacteria</taxon>
        <taxon>Bacillati</taxon>
        <taxon>Bacillota</taxon>
        <taxon>Clostridia</taxon>
        <taxon>Lachnospirales</taxon>
        <taxon>Lachnospiraceae</taxon>
        <taxon>Mediterraneibacter</taxon>
    </lineage>
</organism>
<evidence type="ECO:0000313" key="10">
    <source>
        <dbReference type="EMBL" id="KAA8501788.1"/>
    </source>
</evidence>
<dbReference type="OrthoDB" id="9773956at2"/>
<keyword evidence="4" id="KW-0808">Transferase</keyword>
<dbReference type="Gene3D" id="3.30.565.10">
    <property type="entry name" value="Histidine kinase-like ATPase, C-terminal domain"/>
    <property type="match status" value="1"/>
</dbReference>
<comment type="caution">
    <text evidence="10">The sequence shown here is derived from an EMBL/GenBank/DDBJ whole genome shotgun (WGS) entry which is preliminary data.</text>
</comment>
<dbReference type="InterPro" id="IPR003661">
    <property type="entry name" value="HisK_dim/P_dom"/>
</dbReference>
<evidence type="ECO:0000256" key="1">
    <source>
        <dbReference type="ARBA" id="ARBA00000085"/>
    </source>
</evidence>
<keyword evidence="5 10" id="KW-0418">Kinase</keyword>
<evidence type="ECO:0000256" key="4">
    <source>
        <dbReference type="ARBA" id="ARBA00022679"/>
    </source>
</evidence>
<feature type="coiled-coil region" evidence="7">
    <location>
        <begin position="59"/>
        <end position="97"/>
    </location>
</feature>
<evidence type="ECO:0000256" key="3">
    <source>
        <dbReference type="ARBA" id="ARBA00022553"/>
    </source>
</evidence>
<reference evidence="10" key="1">
    <citation type="submission" date="2019-07" db="EMBL/GenBank/DDBJ databases">
        <authorList>
            <person name="Wongkuna S."/>
            <person name="Scaria J."/>
        </authorList>
    </citation>
    <scope>NUCLEOTIDE SEQUENCE [LARGE SCALE GENOMIC DNA]</scope>
    <source>
        <strain evidence="10">SW178</strain>
    </source>
</reference>
<evidence type="ECO:0000256" key="5">
    <source>
        <dbReference type="ARBA" id="ARBA00022777"/>
    </source>
</evidence>
<dbReference type="GO" id="GO:0000155">
    <property type="term" value="F:phosphorelay sensor kinase activity"/>
    <property type="evidence" value="ECO:0007669"/>
    <property type="project" value="InterPro"/>
</dbReference>
<dbReference type="SUPFAM" id="SSF55874">
    <property type="entry name" value="ATPase domain of HSP90 chaperone/DNA topoisomerase II/histidine kinase"/>
    <property type="match status" value="1"/>
</dbReference>
<dbReference type="InterPro" id="IPR003594">
    <property type="entry name" value="HATPase_dom"/>
</dbReference>
<accession>A0A5M9HYA9</accession>
<dbReference type="Gene3D" id="1.10.287.130">
    <property type="match status" value="1"/>
</dbReference>
<protein>
    <recommendedName>
        <fullName evidence="2">histidine kinase</fullName>
        <ecNumber evidence="2">2.7.13.3</ecNumber>
    </recommendedName>
</protein>
<dbReference type="SUPFAM" id="SSF47384">
    <property type="entry name" value="Homodimeric domain of signal transducing histidine kinase"/>
    <property type="match status" value="1"/>
</dbReference>
<dbReference type="Proteomes" id="UP000322025">
    <property type="component" value="Unassembled WGS sequence"/>
</dbReference>
<keyword evidence="7" id="KW-0175">Coiled coil</keyword>
<evidence type="ECO:0000256" key="8">
    <source>
        <dbReference type="SAM" id="Phobius"/>
    </source>
</evidence>
<keyword evidence="3" id="KW-0597">Phosphoprotein</keyword>
<dbReference type="InterPro" id="IPR050736">
    <property type="entry name" value="Sensor_HK_Regulatory"/>
</dbReference>
<dbReference type="EC" id="2.7.13.3" evidence="2"/>
<keyword evidence="6" id="KW-0902">Two-component regulatory system</keyword>
<keyword evidence="8" id="KW-0472">Membrane</keyword>
<feature type="domain" description="Histidine kinase" evidence="9">
    <location>
        <begin position="93"/>
        <end position="317"/>
    </location>
</feature>
<feature type="transmembrane region" description="Helical" evidence="8">
    <location>
        <begin position="6"/>
        <end position="22"/>
    </location>
</feature>
<sequence length="317" mass="36359">MDIAAWIAFMIGIAAGGSIIYIRQRKVRMEELEKAAAMTEDILAGRKLRITAPGDELLLARIENQLVRIQEMLDGRRKEAEKSRDEIQKLISEIAHQMRTPLTNIESYTGFLKDMAEITEPKTREGEQESNAEISLQYVTALEESERKLHFLVDSFVKMARLEQHIIQIRKNESDLLKTIQNTFGQIQNRAEKRQIRFHITMPEQAVCIHDSNWMGEAVFNVLDNAVKYSESGGTVEVSLRQNEMYLKLQVRDYGIGIDAGEENQIFRRFYRGRRVTGQDGFGIGLYLARKIINLHGGFMISKRMNPGLLIEMNLPV</sequence>
<keyword evidence="11" id="KW-1185">Reference proteome</keyword>
<evidence type="ECO:0000256" key="6">
    <source>
        <dbReference type="ARBA" id="ARBA00023012"/>
    </source>
</evidence>
<dbReference type="SMART" id="SM00387">
    <property type="entry name" value="HATPase_c"/>
    <property type="match status" value="1"/>
</dbReference>
<dbReference type="PANTHER" id="PTHR43711:SF26">
    <property type="entry name" value="SENSOR HISTIDINE KINASE RCSC"/>
    <property type="match status" value="1"/>
</dbReference>
<dbReference type="PROSITE" id="PS50109">
    <property type="entry name" value="HIS_KIN"/>
    <property type="match status" value="1"/>
</dbReference>
<keyword evidence="8" id="KW-1133">Transmembrane helix</keyword>
<dbReference type="InterPro" id="IPR004358">
    <property type="entry name" value="Sig_transdc_His_kin-like_C"/>
</dbReference>
<dbReference type="EMBL" id="VMSO01000006">
    <property type="protein sequence ID" value="KAA8501788.1"/>
    <property type="molecule type" value="Genomic_DNA"/>
</dbReference>
<dbReference type="CDD" id="cd00082">
    <property type="entry name" value="HisKA"/>
    <property type="match status" value="1"/>
</dbReference>
<gene>
    <name evidence="10" type="ORF">FNY66_06395</name>
</gene>
<evidence type="ECO:0000313" key="11">
    <source>
        <dbReference type="Proteomes" id="UP000322025"/>
    </source>
</evidence>
<dbReference type="InterPro" id="IPR036097">
    <property type="entry name" value="HisK_dim/P_sf"/>
</dbReference>
<proteinExistence type="predicted"/>
<dbReference type="InterPro" id="IPR005467">
    <property type="entry name" value="His_kinase_dom"/>
</dbReference>
<name>A0A5M9HYA9_9FIRM</name>
<dbReference type="PRINTS" id="PR00344">
    <property type="entry name" value="BCTRLSENSOR"/>
</dbReference>
<dbReference type="SMART" id="SM00388">
    <property type="entry name" value="HisKA"/>
    <property type="match status" value="1"/>
</dbReference>
<dbReference type="InterPro" id="IPR036890">
    <property type="entry name" value="HATPase_C_sf"/>
</dbReference>
<dbReference type="Pfam" id="PF02518">
    <property type="entry name" value="HATPase_c"/>
    <property type="match status" value="1"/>
</dbReference>
<dbReference type="CDD" id="cd00075">
    <property type="entry name" value="HATPase"/>
    <property type="match status" value="1"/>
</dbReference>